<reference evidence="2" key="1">
    <citation type="submission" date="2009-11" db="EMBL/GenBank/DDBJ databases">
        <authorList>
            <consortium name="The Broad Institute Genome Sequencing Platform"/>
            <person name="Ward D."/>
            <person name="Feldgarden M."/>
            <person name="Earl A."/>
            <person name="Young S.K."/>
            <person name="Zeng Q."/>
            <person name="Koehrsen M."/>
            <person name="Alvarado L."/>
            <person name="Berlin A."/>
            <person name="Bochicchio J."/>
            <person name="Borenstein D."/>
            <person name="Chapman S.B."/>
            <person name="Chen Z."/>
            <person name="Engels R."/>
            <person name="Freedman E."/>
            <person name="Gellesch M."/>
            <person name="Goldberg J."/>
            <person name="Griggs A."/>
            <person name="Gujja S."/>
            <person name="Heilman E."/>
            <person name="Heiman D."/>
            <person name="Hepburn T."/>
            <person name="Howarth C."/>
            <person name="Jen D."/>
            <person name="Larson L."/>
            <person name="Lewis B."/>
            <person name="Mehta T."/>
            <person name="Park D."/>
            <person name="Pearson M."/>
            <person name="Roberts A."/>
            <person name="Saif S."/>
            <person name="Shea T."/>
            <person name="Shenoy N."/>
            <person name="Sisk P."/>
            <person name="Stolte C."/>
            <person name="Sykes S."/>
            <person name="Thomson T."/>
            <person name="Walk T."/>
            <person name="White J."/>
            <person name="Yandava C."/>
            <person name="Izard J."/>
            <person name="Baranova O.V."/>
            <person name="Blanton J.M."/>
            <person name="Tanner A.C."/>
            <person name="Dewhirst F.E."/>
            <person name="Haas B."/>
            <person name="Nusbaum C."/>
            <person name="Birren B."/>
        </authorList>
    </citation>
    <scope>NUCLEOTIDE SEQUENCE [LARGE SCALE GENOMIC DNA]</scope>
    <source>
        <strain evidence="2">1-1 BBBD Race 1</strain>
    </source>
</reference>
<evidence type="ECO:0000313" key="3">
    <source>
        <dbReference type="EnsemblFungi" id="PTTG_01701-t43_1-p1"/>
    </source>
</evidence>
<dbReference type="EnsemblFungi" id="PTTG_01701-t43_1">
    <property type="protein sequence ID" value="PTTG_01701-t43_1-p1"/>
    <property type="gene ID" value="PTTG_01701"/>
</dbReference>
<feature type="compositionally biased region" description="Basic residues" evidence="1">
    <location>
        <begin position="94"/>
        <end position="105"/>
    </location>
</feature>
<dbReference type="EMBL" id="ADAS02000005">
    <property type="protein sequence ID" value="OAV98766.1"/>
    <property type="molecule type" value="Genomic_DNA"/>
</dbReference>
<protein>
    <submittedName>
        <fullName evidence="2 3">Uncharacterized protein</fullName>
    </submittedName>
</protein>
<reference evidence="3 4" key="3">
    <citation type="journal article" date="2017" name="G3 (Bethesda)">
        <title>Comparative analysis highlights variable genome content of wheat rusts and divergence of the mating loci.</title>
        <authorList>
            <person name="Cuomo C.A."/>
            <person name="Bakkeren G."/>
            <person name="Khalil H.B."/>
            <person name="Panwar V."/>
            <person name="Joly D."/>
            <person name="Linning R."/>
            <person name="Sakthikumar S."/>
            <person name="Song X."/>
            <person name="Adiconis X."/>
            <person name="Fan L."/>
            <person name="Goldberg J.M."/>
            <person name="Levin J.Z."/>
            <person name="Young S."/>
            <person name="Zeng Q."/>
            <person name="Anikster Y."/>
            <person name="Bruce M."/>
            <person name="Wang M."/>
            <person name="Yin C."/>
            <person name="McCallum B."/>
            <person name="Szabo L.J."/>
            <person name="Hulbert S."/>
            <person name="Chen X."/>
            <person name="Fellers J.P."/>
        </authorList>
    </citation>
    <scope>NUCLEOTIDE SEQUENCE</scope>
    <source>
        <strain evidence="4">Isolate 1-1 / race 1 (BBBD)</strain>
        <strain evidence="3">isolate 1-1 / race 1 (BBBD)</strain>
    </source>
</reference>
<dbReference type="STRING" id="630390.A0A180H138"/>
<feature type="compositionally biased region" description="Low complexity" evidence="1">
    <location>
        <begin position="194"/>
        <end position="233"/>
    </location>
</feature>
<accession>A0A180H138</accession>
<feature type="region of interest" description="Disordered" evidence="1">
    <location>
        <begin position="157"/>
        <end position="271"/>
    </location>
</feature>
<feature type="region of interest" description="Disordered" evidence="1">
    <location>
        <begin position="468"/>
        <end position="491"/>
    </location>
</feature>
<proteinExistence type="predicted"/>
<feature type="region of interest" description="Disordered" evidence="1">
    <location>
        <begin position="37"/>
        <end position="110"/>
    </location>
</feature>
<evidence type="ECO:0000256" key="1">
    <source>
        <dbReference type="SAM" id="MobiDB-lite"/>
    </source>
</evidence>
<organism evidence="2">
    <name type="scientific">Puccinia triticina (isolate 1-1 / race 1 (BBBD))</name>
    <name type="common">Brown leaf rust fungus</name>
    <dbReference type="NCBI Taxonomy" id="630390"/>
    <lineage>
        <taxon>Eukaryota</taxon>
        <taxon>Fungi</taxon>
        <taxon>Dikarya</taxon>
        <taxon>Basidiomycota</taxon>
        <taxon>Pucciniomycotina</taxon>
        <taxon>Pucciniomycetes</taxon>
        <taxon>Pucciniales</taxon>
        <taxon>Pucciniaceae</taxon>
        <taxon>Puccinia</taxon>
    </lineage>
</organism>
<keyword evidence="4" id="KW-1185">Reference proteome</keyword>
<reference evidence="3" key="4">
    <citation type="submission" date="2025-05" db="UniProtKB">
        <authorList>
            <consortium name="EnsemblFungi"/>
        </authorList>
    </citation>
    <scope>IDENTIFICATION</scope>
    <source>
        <strain evidence="3">isolate 1-1 / race 1 (BBBD)</strain>
    </source>
</reference>
<dbReference type="VEuPathDB" id="FungiDB:PTTG_01701"/>
<dbReference type="Proteomes" id="UP000005240">
    <property type="component" value="Unassembled WGS sequence"/>
</dbReference>
<dbReference type="OrthoDB" id="2507185at2759"/>
<reference evidence="2" key="2">
    <citation type="submission" date="2016-05" db="EMBL/GenBank/DDBJ databases">
        <title>Comparative analysis highlights variable genome content of wheat rusts and divergence of the mating loci.</title>
        <authorList>
            <person name="Cuomo C.A."/>
            <person name="Bakkeren G."/>
            <person name="Szabo L."/>
            <person name="Khalil H."/>
            <person name="Joly D."/>
            <person name="Goldberg J."/>
            <person name="Young S."/>
            <person name="Zeng Q."/>
            <person name="Fellers J."/>
        </authorList>
    </citation>
    <scope>NUCLEOTIDE SEQUENCE [LARGE SCALE GENOMIC DNA]</scope>
    <source>
        <strain evidence="2">1-1 BBBD Race 1</strain>
    </source>
</reference>
<sequence length="580" mass="65033">MYGYTDGGQMQKKVSGGSAYILDYVIHALKPASVHFSRPAAAPHPPGGHQPPTTMGANTISHSTPKHNEPNPRKKRSSQHPASTRPPKSPPVKWRNRQVRPKHKLNASEKKQAYELLKKFSGPKKFALPVDLPPWSPPAKLDDITSDLIIFRDYGCNLDESDRPEPREEPTRQPPEPKFTRNDRAKPTGPPPNQSSQQSTSSSHPPTTTAINTAVASSSSASPRPFSSPSDPTNKTDKARTGRPTQQRESAPNGKPPPDAQRDRSVEAAKDEAKIQAEIDWSGWELQSYNPNDLERVQLQYAHRGKEFKRLSDSQRLTIAQARGAVPGSRETLTPELVAMSDLAVIGIVDSLLLFTQSFLATELVRPMSRVDRCAQWSSMIAFLDLAKTTTRRSGIELTWAICLMYESLLLDRLVEADRPILLQQYSQETDTEKLLDGFTKFKRVMNYQEISKTSWLSAEKMFDRILSPSSSPSPPPATTGGPSDPDTSYRSVGLPKLKEFLKRMPLRRRNSTPRILSVDRPYRFCWPLDKTNLDSMADFVVFSRCALDEFLEINHAKIRFNLARFDDHDILFPSAKSRS</sequence>
<feature type="compositionally biased region" description="Basic and acidic residues" evidence="1">
    <location>
        <begin position="260"/>
        <end position="271"/>
    </location>
</feature>
<feature type="compositionally biased region" description="Polar residues" evidence="1">
    <location>
        <begin position="53"/>
        <end position="63"/>
    </location>
</feature>
<feature type="compositionally biased region" description="Basic and acidic residues" evidence="1">
    <location>
        <begin position="160"/>
        <end position="171"/>
    </location>
</feature>
<evidence type="ECO:0000313" key="4">
    <source>
        <dbReference type="Proteomes" id="UP000005240"/>
    </source>
</evidence>
<gene>
    <name evidence="2" type="ORF">PTTG_01701</name>
</gene>
<evidence type="ECO:0000313" key="2">
    <source>
        <dbReference type="EMBL" id="OAV98766.1"/>
    </source>
</evidence>
<dbReference type="AlphaFoldDB" id="A0A180H138"/>
<name>A0A180H138_PUCT1</name>